<dbReference type="AlphaFoldDB" id="A0AAE0I232"/>
<gene>
    <name evidence="2" type="ORF">B0T19DRAFT_446157</name>
</gene>
<evidence type="ECO:0000256" key="1">
    <source>
        <dbReference type="SAM" id="MobiDB-lite"/>
    </source>
</evidence>
<reference evidence="2" key="2">
    <citation type="submission" date="2023-06" db="EMBL/GenBank/DDBJ databases">
        <authorList>
            <consortium name="Lawrence Berkeley National Laboratory"/>
            <person name="Haridas S."/>
            <person name="Hensen N."/>
            <person name="Bonometti L."/>
            <person name="Westerberg I."/>
            <person name="Brannstrom I.O."/>
            <person name="Guillou S."/>
            <person name="Cros-Aarteil S."/>
            <person name="Calhoun S."/>
            <person name="Kuo A."/>
            <person name="Mondo S."/>
            <person name="Pangilinan J."/>
            <person name="Riley R."/>
            <person name="Labutti K."/>
            <person name="Andreopoulos B."/>
            <person name="Lipzen A."/>
            <person name="Chen C."/>
            <person name="Yanf M."/>
            <person name="Daum C."/>
            <person name="Ng V."/>
            <person name="Clum A."/>
            <person name="Steindorff A."/>
            <person name="Ohm R."/>
            <person name="Martin F."/>
            <person name="Silar P."/>
            <person name="Natvig D."/>
            <person name="Lalanne C."/>
            <person name="Gautier V."/>
            <person name="Ament-Velasquez S.L."/>
            <person name="Kruys A."/>
            <person name="Hutchinson M.I."/>
            <person name="Powell A.J."/>
            <person name="Barry K."/>
            <person name="Miller A.N."/>
            <person name="Grigoriev I.V."/>
            <person name="Debuchy R."/>
            <person name="Gladieux P."/>
            <person name="Thoren M.H."/>
            <person name="Johannesson H."/>
        </authorList>
    </citation>
    <scope>NUCLEOTIDE SEQUENCE</scope>
    <source>
        <strain evidence="2">SMH4131-1</strain>
    </source>
</reference>
<reference evidence="2" key="1">
    <citation type="journal article" date="2023" name="Mol. Phylogenet. Evol.">
        <title>Genome-scale phylogeny and comparative genomics of the fungal order Sordariales.</title>
        <authorList>
            <person name="Hensen N."/>
            <person name="Bonometti L."/>
            <person name="Westerberg I."/>
            <person name="Brannstrom I.O."/>
            <person name="Guillou S."/>
            <person name="Cros-Aarteil S."/>
            <person name="Calhoun S."/>
            <person name="Haridas S."/>
            <person name="Kuo A."/>
            <person name="Mondo S."/>
            <person name="Pangilinan J."/>
            <person name="Riley R."/>
            <person name="LaButti K."/>
            <person name="Andreopoulos B."/>
            <person name="Lipzen A."/>
            <person name="Chen C."/>
            <person name="Yan M."/>
            <person name="Daum C."/>
            <person name="Ng V."/>
            <person name="Clum A."/>
            <person name="Steindorff A."/>
            <person name="Ohm R.A."/>
            <person name="Martin F."/>
            <person name="Silar P."/>
            <person name="Natvig D.O."/>
            <person name="Lalanne C."/>
            <person name="Gautier V."/>
            <person name="Ament-Velasquez S.L."/>
            <person name="Kruys A."/>
            <person name="Hutchinson M.I."/>
            <person name="Powell A.J."/>
            <person name="Barry K."/>
            <person name="Miller A.N."/>
            <person name="Grigoriev I.V."/>
            <person name="Debuchy R."/>
            <person name="Gladieux P."/>
            <person name="Hiltunen Thoren M."/>
            <person name="Johannesson H."/>
        </authorList>
    </citation>
    <scope>NUCLEOTIDE SEQUENCE</scope>
    <source>
        <strain evidence="2">SMH4131-1</strain>
    </source>
</reference>
<dbReference type="EMBL" id="JAUEPO010000007">
    <property type="protein sequence ID" value="KAK3317183.1"/>
    <property type="molecule type" value="Genomic_DNA"/>
</dbReference>
<feature type="region of interest" description="Disordered" evidence="1">
    <location>
        <begin position="23"/>
        <end position="46"/>
    </location>
</feature>
<dbReference type="Proteomes" id="UP001286456">
    <property type="component" value="Unassembled WGS sequence"/>
</dbReference>
<proteinExistence type="predicted"/>
<feature type="compositionally biased region" description="Basic and acidic residues" evidence="1">
    <location>
        <begin position="36"/>
        <end position="46"/>
    </location>
</feature>
<organism evidence="2 3">
    <name type="scientific">Cercophora scortea</name>
    <dbReference type="NCBI Taxonomy" id="314031"/>
    <lineage>
        <taxon>Eukaryota</taxon>
        <taxon>Fungi</taxon>
        <taxon>Dikarya</taxon>
        <taxon>Ascomycota</taxon>
        <taxon>Pezizomycotina</taxon>
        <taxon>Sordariomycetes</taxon>
        <taxon>Sordariomycetidae</taxon>
        <taxon>Sordariales</taxon>
        <taxon>Lasiosphaeriaceae</taxon>
        <taxon>Cercophora</taxon>
    </lineage>
</organism>
<evidence type="ECO:0000313" key="3">
    <source>
        <dbReference type="Proteomes" id="UP001286456"/>
    </source>
</evidence>
<keyword evidence="3" id="KW-1185">Reference proteome</keyword>
<protein>
    <submittedName>
        <fullName evidence="2">Uncharacterized protein</fullName>
    </submittedName>
</protein>
<accession>A0AAE0I232</accession>
<name>A0AAE0I232_9PEZI</name>
<comment type="caution">
    <text evidence="2">The sequence shown here is derived from an EMBL/GenBank/DDBJ whole genome shotgun (WGS) entry which is preliminary data.</text>
</comment>
<evidence type="ECO:0000313" key="2">
    <source>
        <dbReference type="EMBL" id="KAK3317183.1"/>
    </source>
</evidence>
<sequence>MYTAAPITTTAFSVKACRLASDDAEVKSDSLPPPADDSRSPRPSREHMTWLVQSSALATVDRSPFSYFTRPRTQEYNRSGDQEQRHPLLTVSVANMTASPLLRLPLEIRRRLYDDVAMSTSCLPLAYTCRQLHTEVLLERIPFAARALGSLVTPEQGGPRVPCKLESLTIHVDPECEAGHSWLRFDACWLRMRADAAKGHAEQVERNKRMATPLPIVAHVARSDISPNTPSAATEPINSKNAGLAWVYRFLTCNDLSDEEERYLQTRERKFRAEIFLKTSSWSIPSMEDPLGQRYLLGLRPVNLNIVVHAPSRSKTTDLAASFMVLWQKMTDVQNLIRGWNEQISTATARSFSTVISIVHIRLTDTQIYQDARCFWALKPNVTRRRSMGCGASIKQHKAQKTQARAQGFSGLGIGSPPANHQFWGDRKRHAHYWELIVLPFVQHTKLASKVIFTLDWGNRDNIPSSVHFQCPTNIGQLGLLTCETLISWLDLYYSRMSRSERSRTLAYFTLRVIAEVMAGTKASSCTWGQQCSVEYRSDLGFIEMRDLVQTGHGGGKHLYW</sequence>